<gene>
    <name evidence="4" type="ORF">EV702DRAFT_1135004</name>
</gene>
<dbReference type="Pfam" id="PF05686">
    <property type="entry name" value="Glyco_transf_90"/>
    <property type="match status" value="1"/>
</dbReference>
<evidence type="ECO:0000259" key="3">
    <source>
        <dbReference type="SMART" id="SM00672"/>
    </source>
</evidence>
<dbReference type="InterPro" id="IPR006598">
    <property type="entry name" value="CAP10"/>
</dbReference>
<feature type="signal peptide" evidence="2">
    <location>
        <begin position="1"/>
        <end position="20"/>
    </location>
</feature>
<protein>
    <submittedName>
        <fullName evidence="4">Glycosyl transferase family 90-domain-containing protein</fullName>
    </submittedName>
</protein>
<reference evidence="4" key="1">
    <citation type="journal article" date="2020" name="New Phytol.">
        <title>Comparative genomics reveals dynamic genome evolution in host specialist ectomycorrhizal fungi.</title>
        <authorList>
            <person name="Lofgren L.A."/>
            <person name="Nguyen N.H."/>
            <person name="Vilgalys R."/>
            <person name="Ruytinx J."/>
            <person name="Liao H.L."/>
            <person name="Branco S."/>
            <person name="Kuo A."/>
            <person name="LaButti K."/>
            <person name="Lipzen A."/>
            <person name="Andreopoulos W."/>
            <person name="Pangilinan J."/>
            <person name="Riley R."/>
            <person name="Hundley H."/>
            <person name="Na H."/>
            <person name="Barry K."/>
            <person name="Grigoriev I.V."/>
            <person name="Stajich J.E."/>
            <person name="Kennedy P.G."/>
        </authorList>
    </citation>
    <scope>NUCLEOTIDE SEQUENCE</scope>
    <source>
        <strain evidence="4">DOB743</strain>
    </source>
</reference>
<dbReference type="InterPro" id="IPR051091">
    <property type="entry name" value="O-Glucosyltr/Glycosyltrsf_90"/>
</dbReference>
<comment type="caution">
    <text evidence="4">The sequence shown here is derived from an EMBL/GenBank/DDBJ whole genome shotgun (WGS) entry which is preliminary data.</text>
</comment>
<feature type="region of interest" description="Disordered" evidence="1">
    <location>
        <begin position="289"/>
        <end position="309"/>
    </location>
</feature>
<keyword evidence="5" id="KW-1185">Reference proteome</keyword>
<sequence>MGRIVSHRAVAIVLVACVLGVTLRHVVFAPPDNNIEVILSSLDSESPTSPHPPISHNYLLEDDQLNSVDDTVNTDNVQEDSRQPLPLGDHYYGDNGLLVVNPNGPHPIFELIERAEEAWAKKLGRASKTIGEAVAEYKRRYHRPPPIHFDKWWDYVVTHNVQLPDEYDEIYQDLEPFWGIDPLDFQKNREQLEAQENTVVIAKTDQSSSIEVVDYHLPQDSAQRLIGRIDNVLELLQDVEDFLPPFRAVFSPHDNPSMLSDYGVKSMALEAAAARSTLKRNELPPAQRSGWLSACHSSSPAWKNPIDLDKPPERPSYKTFISDHRLSMDPCLNPSLLRNHGQFLSHNKGPDPQSTLIPRFSLCSTVVHHDIRPAVPYGWIEDLPGSDNPPWEERVDERLLWRGTNTGIFHGVDTRWRQGHRDHLIQFVNDMAGTADVLRSPLNDSEPVGEPVPLRKAYLNPALIDIQFAGQAGSCAPNLCDQLDRLYDWRKMQTLQEAGRYKYVFDIDGHGWSGRFKRLITSNSLVFKNTIFPEWFMDRIAPWVHYVPVQIDLSDLYDTFTFFRGGLEGEGAHEDLAKKIAAAGREWSQIYWRREDLTAYTFRLFLEYARVSSLDRDAMTYKEDLE</sequence>
<organism evidence="4 5">
    <name type="scientific">Suillus placidus</name>
    <dbReference type="NCBI Taxonomy" id="48579"/>
    <lineage>
        <taxon>Eukaryota</taxon>
        <taxon>Fungi</taxon>
        <taxon>Dikarya</taxon>
        <taxon>Basidiomycota</taxon>
        <taxon>Agaricomycotina</taxon>
        <taxon>Agaricomycetes</taxon>
        <taxon>Agaricomycetidae</taxon>
        <taxon>Boletales</taxon>
        <taxon>Suillineae</taxon>
        <taxon>Suillaceae</taxon>
        <taxon>Suillus</taxon>
    </lineage>
</organism>
<evidence type="ECO:0000313" key="5">
    <source>
        <dbReference type="Proteomes" id="UP000714275"/>
    </source>
</evidence>
<dbReference type="OrthoDB" id="541052at2759"/>
<keyword evidence="2" id="KW-0732">Signal</keyword>
<evidence type="ECO:0000256" key="2">
    <source>
        <dbReference type="SAM" id="SignalP"/>
    </source>
</evidence>
<feature type="chain" id="PRO_5040211605" evidence="2">
    <location>
        <begin position="21"/>
        <end position="626"/>
    </location>
</feature>
<name>A0A9P6ZM57_9AGAM</name>
<accession>A0A9P6ZM57</accession>
<evidence type="ECO:0000256" key="1">
    <source>
        <dbReference type="SAM" id="MobiDB-lite"/>
    </source>
</evidence>
<dbReference type="SMART" id="SM00672">
    <property type="entry name" value="CAP10"/>
    <property type="match status" value="1"/>
</dbReference>
<proteinExistence type="predicted"/>
<dbReference type="AlphaFoldDB" id="A0A9P6ZM57"/>
<dbReference type="PANTHER" id="PTHR12203:SF118">
    <property type="entry name" value="BETA-1,2-XYLOSYLTRANSFERASE 1"/>
    <property type="match status" value="1"/>
</dbReference>
<dbReference type="EMBL" id="JABBWD010000055">
    <property type="protein sequence ID" value="KAG1771993.1"/>
    <property type="molecule type" value="Genomic_DNA"/>
</dbReference>
<dbReference type="Proteomes" id="UP000714275">
    <property type="component" value="Unassembled WGS sequence"/>
</dbReference>
<dbReference type="GO" id="GO:0016740">
    <property type="term" value="F:transferase activity"/>
    <property type="evidence" value="ECO:0007669"/>
    <property type="project" value="UniProtKB-KW"/>
</dbReference>
<dbReference type="PANTHER" id="PTHR12203">
    <property type="entry name" value="KDEL LYS-ASP-GLU-LEU CONTAINING - RELATED"/>
    <property type="match status" value="1"/>
</dbReference>
<keyword evidence="4" id="KW-0808">Transferase</keyword>
<evidence type="ECO:0000313" key="4">
    <source>
        <dbReference type="EMBL" id="KAG1771993.1"/>
    </source>
</evidence>
<feature type="domain" description="Glycosyl transferase CAP10" evidence="3">
    <location>
        <begin position="320"/>
        <end position="615"/>
    </location>
</feature>